<dbReference type="InterPro" id="IPR000182">
    <property type="entry name" value="GNAT_dom"/>
</dbReference>
<sequence>MTSAPRYPVLETERLLLASPAEPDFDAVAQYLMPGAPTFIDAADDKDALWWSLATMIGHWHLRGYGHFAVFEKESGVNIGLIGPWFPQGWPEPELAWQLLRGFDGRGYATEASRGVLHWLYREKKWVSVISLIADDNHASVALACRLEAEPEDIFSHPLVGDVRIWRHHRDRHEAWYKAQEARAK</sequence>
<dbReference type="Proteomes" id="UP000198796">
    <property type="component" value="Unassembled WGS sequence"/>
</dbReference>
<dbReference type="PANTHER" id="PTHR43792">
    <property type="entry name" value="GNAT FAMILY, PUTATIVE (AFU_ORTHOLOGUE AFUA_3G00765)-RELATED-RELATED"/>
    <property type="match status" value="1"/>
</dbReference>
<evidence type="ECO:0000313" key="2">
    <source>
        <dbReference type="EMBL" id="SFB07253.1"/>
    </source>
</evidence>
<evidence type="ECO:0000313" key="3">
    <source>
        <dbReference type="Proteomes" id="UP000198796"/>
    </source>
</evidence>
<dbReference type="OrthoDB" id="6293260at2"/>
<keyword evidence="2" id="KW-0808">Transferase</keyword>
<keyword evidence="3" id="KW-1185">Reference proteome</keyword>
<feature type="domain" description="N-acetyltransferase" evidence="1">
    <location>
        <begin position="14"/>
        <end position="147"/>
    </location>
</feature>
<evidence type="ECO:0000259" key="1">
    <source>
        <dbReference type="Pfam" id="PF13302"/>
    </source>
</evidence>
<dbReference type="Pfam" id="PF13302">
    <property type="entry name" value="Acetyltransf_3"/>
    <property type="match status" value="1"/>
</dbReference>
<protein>
    <submittedName>
        <fullName evidence="2">Protein N-acetyltransferase, RimJ/RimL family</fullName>
    </submittedName>
</protein>
<dbReference type="SUPFAM" id="SSF55729">
    <property type="entry name" value="Acyl-CoA N-acyltransferases (Nat)"/>
    <property type="match status" value="1"/>
</dbReference>
<organism evidence="2 3">
    <name type="scientific">Poseidonocella pacifica</name>
    <dbReference type="NCBI Taxonomy" id="871651"/>
    <lineage>
        <taxon>Bacteria</taxon>
        <taxon>Pseudomonadati</taxon>
        <taxon>Pseudomonadota</taxon>
        <taxon>Alphaproteobacteria</taxon>
        <taxon>Rhodobacterales</taxon>
        <taxon>Roseobacteraceae</taxon>
        <taxon>Poseidonocella</taxon>
    </lineage>
</organism>
<dbReference type="Gene3D" id="3.40.630.30">
    <property type="match status" value="1"/>
</dbReference>
<dbReference type="RefSeq" id="WP_092065837.1">
    <property type="nucleotide sequence ID" value="NZ_FOJU01000004.1"/>
</dbReference>
<reference evidence="2 3" key="1">
    <citation type="submission" date="2016-10" db="EMBL/GenBank/DDBJ databases">
        <authorList>
            <person name="de Groot N.N."/>
        </authorList>
    </citation>
    <scope>NUCLEOTIDE SEQUENCE [LARGE SCALE GENOMIC DNA]</scope>
    <source>
        <strain evidence="2 3">DSM 29316</strain>
    </source>
</reference>
<dbReference type="EMBL" id="FOJU01000004">
    <property type="protein sequence ID" value="SFB07253.1"/>
    <property type="molecule type" value="Genomic_DNA"/>
</dbReference>
<accession>A0A1I0Y514</accession>
<dbReference type="STRING" id="871651.SAMN05421688_2742"/>
<gene>
    <name evidence="2" type="ORF">SAMN05421688_2742</name>
</gene>
<dbReference type="PANTHER" id="PTHR43792:SF1">
    <property type="entry name" value="N-ACETYLTRANSFERASE DOMAIN-CONTAINING PROTEIN"/>
    <property type="match status" value="1"/>
</dbReference>
<proteinExistence type="predicted"/>
<dbReference type="AlphaFoldDB" id="A0A1I0Y514"/>
<dbReference type="InterPro" id="IPR016181">
    <property type="entry name" value="Acyl_CoA_acyltransferase"/>
</dbReference>
<dbReference type="GO" id="GO:0016747">
    <property type="term" value="F:acyltransferase activity, transferring groups other than amino-acyl groups"/>
    <property type="evidence" value="ECO:0007669"/>
    <property type="project" value="InterPro"/>
</dbReference>
<name>A0A1I0Y514_9RHOB</name>
<dbReference type="InterPro" id="IPR051531">
    <property type="entry name" value="N-acetyltransferase"/>
</dbReference>